<dbReference type="AlphaFoldDB" id="A0A5J4V128"/>
<protein>
    <submittedName>
        <fullName evidence="1">Uncharacterized protein</fullName>
    </submittedName>
</protein>
<name>A0A5J4V128_9EUKA</name>
<dbReference type="Proteomes" id="UP000324800">
    <property type="component" value="Unassembled WGS sequence"/>
</dbReference>
<proteinExistence type="predicted"/>
<dbReference type="EMBL" id="SNRW01010759">
    <property type="protein sequence ID" value="KAA6376102.1"/>
    <property type="molecule type" value="Genomic_DNA"/>
</dbReference>
<organism evidence="1 2">
    <name type="scientific">Streblomastix strix</name>
    <dbReference type="NCBI Taxonomy" id="222440"/>
    <lineage>
        <taxon>Eukaryota</taxon>
        <taxon>Metamonada</taxon>
        <taxon>Preaxostyla</taxon>
        <taxon>Oxymonadida</taxon>
        <taxon>Streblomastigidae</taxon>
        <taxon>Streblomastix</taxon>
    </lineage>
</organism>
<evidence type="ECO:0000313" key="2">
    <source>
        <dbReference type="Proteomes" id="UP000324800"/>
    </source>
</evidence>
<sequence length="93" mass="11717">MKLEPEVYIICQLLQYRHIRYNKHLECHCYSTQPRKINNRDRAKDQYTQRIREKKSLKKMIFWKKQCPEQLCHIYKLTRLTQKQRNEHEKQKI</sequence>
<accession>A0A5J4V128</accession>
<reference evidence="1 2" key="1">
    <citation type="submission" date="2019-03" db="EMBL/GenBank/DDBJ databases">
        <title>Single cell metagenomics reveals metabolic interactions within the superorganism composed of flagellate Streblomastix strix and complex community of Bacteroidetes bacteria on its surface.</title>
        <authorList>
            <person name="Treitli S.C."/>
            <person name="Kolisko M."/>
            <person name="Husnik F."/>
            <person name="Keeling P."/>
            <person name="Hampl V."/>
        </authorList>
    </citation>
    <scope>NUCLEOTIDE SEQUENCE [LARGE SCALE GENOMIC DNA]</scope>
    <source>
        <strain evidence="1">ST1C</strain>
    </source>
</reference>
<gene>
    <name evidence="1" type="ORF">EZS28_028369</name>
</gene>
<comment type="caution">
    <text evidence="1">The sequence shown here is derived from an EMBL/GenBank/DDBJ whole genome shotgun (WGS) entry which is preliminary data.</text>
</comment>
<evidence type="ECO:0000313" key="1">
    <source>
        <dbReference type="EMBL" id="KAA6376102.1"/>
    </source>
</evidence>